<dbReference type="Pfam" id="PF02167">
    <property type="entry name" value="Cytochrom_C1"/>
    <property type="match status" value="1"/>
</dbReference>
<evidence type="ECO:0000256" key="5">
    <source>
        <dbReference type="ARBA" id="ARBA00022723"/>
    </source>
</evidence>
<dbReference type="PROSITE" id="PS51007">
    <property type="entry name" value="CYTC"/>
    <property type="match status" value="1"/>
</dbReference>
<keyword evidence="7 9" id="KW-0408">Iron</keyword>
<evidence type="ECO:0000256" key="1">
    <source>
        <dbReference type="ARBA" id="ARBA00004370"/>
    </source>
</evidence>
<feature type="domain" description="Cytochrome c" evidence="12">
    <location>
        <begin position="47"/>
        <end position="213"/>
    </location>
</feature>
<gene>
    <name evidence="13" type="ORF">C7435_0553</name>
</gene>
<dbReference type="RefSeq" id="WP_121209921.1">
    <property type="nucleotide sequence ID" value="NZ_RBIM01000001.1"/>
</dbReference>
<feature type="binding site" description="covalent" evidence="9">
    <location>
        <position position="60"/>
    </location>
    <ligand>
        <name>heme c</name>
        <dbReference type="ChEBI" id="CHEBI:61717"/>
    </ligand>
</feature>
<dbReference type="PANTHER" id="PTHR10266">
    <property type="entry name" value="CYTOCHROME C1"/>
    <property type="match status" value="1"/>
</dbReference>
<keyword evidence="3 9" id="KW-0349">Heme</keyword>
<dbReference type="InterPro" id="IPR009056">
    <property type="entry name" value="Cyt_c-like_dom"/>
</dbReference>
<reference evidence="13 14" key="1">
    <citation type="submission" date="2018-10" db="EMBL/GenBank/DDBJ databases">
        <title>Genomic Encyclopedia of Type Strains, Phase IV (KMG-IV): sequencing the most valuable type-strain genomes for metagenomic binning, comparative biology and taxonomic classification.</title>
        <authorList>
            <person name="Goeker M."/>
        </authorList>
    </citation>
    <scope>NUCLEOTIDE SEQUENCE [LARGE SCALE GENOMIC DNA]</scope>
    <source>
        <strain evidence="13 14">DSM 4734</strain>
    </source>
</reference>
<feature type="binding site" description="covalent" evidence="9">
    <location>
        <position position="63"/>
    </location>
    <ligand>
        <name>heme c</name>
        <dbReference type="ChEBI" id="CHEBI:61717"/>
    </ligand>
</feature>
<dbReference type="PANTHER" id="PTHR10266:SF3">
    <property type="entry name" value="CYTOCHROME C1, HEME PROTEIN, MITOCHONDRIAL"/>
    <property type="match status" value="1"/>
</dbReference>
<evidence type="ECO:0000313" key="13">
    <source>
        <dbReference type="EMBL" id="RKR04109.1"/>
    </source>
</evidence>
<keyword evidence="11" id="KW-0732">Signal</keyword>
<dbReference type="Gene3D" id="1.20.5.100">
    <property type="entry name" value="Cytochrome c1, transmembrane anchor, C-terminal"/>
    <property type="match status" value="1"/>
</dbReference>
<keyword evidence="4 10" id="KW-0812">Transmembrane</keyword>
<dbReference type="Proteomes" id="UP000273675">
    <property type="component" value="Unassembled WGS sequence"/>
</dbReference>
<evidence type="ECO:0000256" key="11">
    <source>
        <dbReference type="SAM" id="SignalP"/>
    </source>
</evidence>
<dbReference type="GO" id="GO:0016020">
    <property type="term" value="C:membrane"/>
    <property type="evidence" value="ECO:0007669"/>
    <property type="project" value="UniProtKB-SubCell"/>
</dbReference>
<feature type="signal peptide" evidence="11">
    <location>
        <begin position="1"/>
        <end position="22"/>
    </location>
</feature>
<evidence type="ECO:0000259" key="12">
    <source>
        <dbReference type="PROSITE" id="PS51007"/>
    </source>
</evidence>
<feature type="binding site" description="covalent" evidence="9">
    <location>
        <position position="64"/>
    </location>
    <ligand>
        <name>heme c</name>
        <dbReference type="ChEBI" id="CHEBI:61717"/>
    </ligand>
</feature>
<keyword evidence="8 10" id="KW-0472">Membrane</keyword>
<dbReference type="EMBL" id="RBIM01000001">
    <property type="protein sequence ID" value="RKR04109.1"/>
    <property type="molecule type" value="Genomic_DNA"/>
</dbReference>
<comment type="subcellular location">
    <subcellularLocation>
        <location evidence="1">Membrane</location>
    </subcellularLocation>
</comment>
<feature type="chain" id="PRO_5019800328" description="Cytochrome c1" evidence="11">
    <location>
        <begin position="23"/>
        <end position="269"/>
    </location>
</feature>
<dbReference type="InterPro" id="IPR002326">
    <property type="entry name" value="Cyt_c1"/>
</dbReference>
<feature type="transmembrane region" description="Helical" evidence="10">
    <location>
        <begin position="241"/>
        <end position="260"/>
    </location>
</feature>
<proteinExistence type="predicted"/>
<evidence type="ECO:0000256" key="3">
    <source>
        <dbReference type="ARBA" id="ARBA00022617"/>
    </source>
</evidence>
<dbReference type="GO" id="GO:0009055">
    <property type="term" value="F:electron transfer activity"/>
    <property type="evidence" value="ECO:0007669"/>
    <property type="project" value="InterPro"/>
</dbReference>
<accession>A0A495DQ56</accession>
<dbReference type="Gene3D" id="1.10.760.10">
    <property type="entry name" value="Cytochrome c-like domain"/>
    <property type="match status" value="1"/>
</dbReference>
<sequence length="269" mass="29513">MKMTRIFAAAIAALGFAGSAAALEGDQHAPHEHHWHHDGPFGTYDTSAVQRGYQIYQEVCASCHSMDLMRFRNLGQQGGPFASDMFPNPNDNPIVMQIAASYTRVWDQDEVNDDGDPVERAGLPSDTFPAPFANQQMARASNGGAYPPDLSLIVKARTGGENYIYSLLTGYEDAPEDSHLAAGQYYNPYFAGGAIAMAPPLAEGIIEYADGTEATVEQMAEDVTTFLSWAGDPHMEKRKQLGVMVLIYLLIFAILVYLAYRQVWANVKH</sequence>
<evidence type="ECO:0000256" key="4">
    <source>
        <dbReference type="ARBA" id="ARBA00022692"/>
    </source>
</evidence>
<dbReference type="SUPFAM" id="SSF46626">
    <property type="entry name" value="Cytochrome c"/>
    <property type="match status" value="1"/>
</dbReference>
<evidence type="ECO:0000256" key="2">
    <source>
        <dbReference type="ARBA" id="ARBA00016165"/>
    </source>
</evidence>
<keyword evidence="6 10" id="KW-1133">Transmembrane helix</keyword>
<evidence type="ECO:0000313" key="14">
    <source>
        <dbReference type="Proteomes" id="UP000273675"/>
    </source>
</evidence>
<keyword evidence="5 9" id="KW-0479">Metal-binding</keyword>
<comment type="cofactor">
    <cofactor evidence="9">
        <name>heme c</name>
        <dbReference type="ChEBI" id="CHEBI:61717"/>
    </cofactor>
    <text evidence="9">Binds 1 heme c group covalently per subunit.</text>
</comment>
<evidence type="ECO:0000256" key="6">
    <source>
        <dbReference type="ARBA" id="ARBA00022989"/>
    </source>
</evidence>
<dbReference type="GO" id="GO:0020037">
    <property type="term" value="F:heme binding"/>
    <property type="evidence" value="ECO:0007669"/>
    <property type="project" value="InterPro"/>
</dbReference>
<dbReference type="AlphaFoldDB" id="A0A495DQ56"/>
<organism evidence="13 14">
    <name type="scientific">Maricaulis maris</name>
    <dbReference type="NCBI Taxonomy" id="74318"/>
    <lineage>
        <taxon>Bacteria</taxon>
        <taxon>Pseudomonadati</taxon>
        <taxon>Pseudomonadota</taxon>
        <taxon>Alphaproteobacteria</taxon>
        <taxon>Maricaulales</taxon>
        <taxon>Maricaulaceae</taxon>
        <taxon>Maricaulis</taxon>
    </lineage>
</organism>
<evidence type="ECO:0000256" key="8">
    <source>
        <dbReference type="ARBA" id="ARBA00023136"/>
    </source>
</evidence>
<feature type="binding site" description="covalent" evidence="9">
    <location>
        <position position="197"/>
    </location>
    <ligand>
        <name>heme c</name>
        <dbReference type="ChEBI" id="CHEBI:61717"/>
    </ligand>
</feature>
<comment type="caution">
    <text evidence="13">The sequence shown here is derived from an EMBL/GenBank/DDBJ whole genome shotgun (WGS) entry which is preliminary data.</text>
</comment>
<evidence type="ECO:0000256" key="9">
    <source>
        <dbReference type="PIRSR" id="PIRSR602326-1"/>
    </source>
</evidence>
<dbReference type="InterPro" id="IPR036909">
    <property type="entry name" value="Cyt_c-like_dom_sf"/>
</dbReference>
<dbReference type="PRINTS" id="PR00603">
    <property type="entry name" value="CYTOCHROMEC1"/>
</dbReference>
<evidence type="ECO:0000256" key="10">
    <source>
        <dbReference type="SAM" id="Phobius"/>
    </source>
</evidence>
<protein>
    <recommendedName>
        <fullName evidence="2">Cytochrome c1</fullName>
    </recommendedName>
</protein>
<name>A0A495DQ56_9PROT</name>
<evidence type="ECO:0000256" key="7">
    <source>
        <dbReference type="ARBA" id="ARBA00023004"/>
    </source>
</evidence>
<dbReference type="OrthoDB" id="9808471at2"/>
<dbReference type="GO" id="GO:0046872">
    <property type="term" value="F:metal ion binding"/>
    <property type="evidence" value="ECO:0007669"/>
    <property type="project" value="UniProtKB-KW"/>
</dbReference>